<dbReference type="GO" id="GO:0004674">
    <property type="term" value="F:protein serine/threonine kinase activity"/>
    <property type="evidence" value="ECO:0007669"/>
    <property type="project" value="TreeGrafter"/>
</dbReference>
<proteinExistence type="predicted"/>
<dbReference type="GO" id="GO:0005524">
    <property type="term" value="F:ATP binding"/>
    <property type="evidence" value="ECO:0007669"/>
    <property type="project" value="UniProtKB-KW"/>
</dbReference>
<name>A0A381YD45_9ZZZZ</name>
<evidence type="ECO:0000313" key="7">
    <source>
        <dbReference type="EMBL" id="SVA74463.1"/>
    </source>
</evidence>
<accession>A0A381YD45</accession>
<dbReference type="SUPFAM" id="SSF56112">
    <property type="entry name" value="Protein kinase-like (PK-like)"/>
    <property type="match status" value="1"/>
</dbReference>
<reference evidence="7" key="1">
    <citation type="submission" date="2018-05" db="EMBL/GenBank/DDBJ databases">
        <authorList>
            <person name="Lanie J.A."/>
            <person name="Ng W.-L."/>
            <person name="Kazmierczak K.M."/>
            <person name="Andrzejewski T.M."/>
            <person name="Davidsen T.M."/>
            <person name="Wayne K.J."/>
            <person name="Tettelin H."/>
            <person name="Glass J.I."/>
            <person name="Rusch D."/>
            <person name="Podicherti R."/>
            <person name="Tsui H.-C.T."/>
            <person name="Winkler M.E."/>
        </authorList>
    </citation>
    <scope>NUCLEOTIDE SEQUENCE</scope>
</reference>
<dbReference type="Gene3D" id="1.10.510.10">
    <property type="entry name" value="Transferase(Phosphotransferase) domain 1"/>
    <property type="match status" value="1"/>
</dbReference>
<organism evidence="7">
    <name type="scientific">marine metagenome</name>
    <dbReference type="NCBI Taxonomy" id="408172"/>
    <lineage>
        <taxon>unclassified sequences</taxon>
        <taxon>metagenomes</taxon>
        <taxon>ecological metagenomes</taxon>
    </lineage>
</organism>
<evidence type="ECO:0000256" key="3">
    <source>
        <dbReference type="ARBA" id="ARBA00022777"/>
    </source>
</evidence>
<dbReference type="AlphaFoldDB" id="A0A381YD45"/>
<dbReference type="EMBL" id="UINC01017851">
    <property type="protein sequence ID" value="SVA74463.1"/>
    <property type="molecule type" value="Genomic_DNA"/>
</dbReference>
<evidence type="ECO:0000256" key="1">
    <source>
        <dbReference type="ARBA" id="ARBA00022679"/>
    </source>
</evidence>
<dbReference type="Pfam" id="PF00069">
    <property type="entry name" value="Pkinase"/>
    <property type="match status" value="1"/>
</dbReference>
<feature type="region of interest" description="Disordered" evidence="5">
    <location>
        <begin position="386"/>
        <end position="408"/>
    </location>
</feature>
<feature type="region of interest" description="Disordered" evidence="5">
    <location>
        <begin position="426"/>
        <end position="451"/>
    </location>
</feature>
<feature type="compositionally biased region" description="Low complexity" evidence="5">
    <location>
        <begin position="322"/>
        <end position="331"/>
    </location>
</feature>
<gene>
    <name evidence="7" type="ORF">METZ01_LOCUS127317</name>
</gene>
<sequence>MGFSGPVFRAYDPENELPVAIKAFQLDITPEQAQTLAEHFNRIAQIGLSEPEVVTPLSAGVEDTVAYLVLEHVAMESLDVAMRDYAPDAIDRSNKLIAQLAGAIDCARTVGALHGALHPRDVFVARDSVKVSGFGVVPGLEEIGLRGPVRRPYTAPERVKGGDWGPTADIFSLAVIAYELLTGIRPVGTGREAIAKIRNSGSAKNAAALKRLFLAAMSDNPDERPRTAHEFASAFEGITSTTSTVGKTEATSATSAADSEVNGGATEPISELVVESTADFEEGGAVGEAWNSNSQEPAEWVGFEEDEVVSDLPMLDEKSRGTSRSEPSTNEPEPEPVTLVEMLDVSEDSKPSDNIVRAEAKNKLSNQGRKSPTPAEVESILSAPEANAAQNESPIVEPAPSQSSEPAVPVSYARNRSLFDTAQVHGNQHTQFDSESTEDSPSQLEEASSESEANRRLLGLPVAPTFIVGLIVSFLAGYALRSPDLARPVSETGALPGAMVTEESSPITTTVEAPAAAESGALLNAEKPDASMETLETNAEVAASPIPRSEVAPSILSEEGFPSPVETLPESASTDQSFVSLESSTIEFETRPPGAEVYVDGRSLGATPMLAPDILPGSHTIRFIIEGYREWTTIVEVVGGQSIRVAASLEGVR</sequence>
<keyword evidence="2" id="KW-0547">Nucleotide-binding</keyword>
<feature type="compositionally biased region" description="Low complexity" evidence="5">
    <location>
        <begin position="248"/>
        <end position="260"/>
    </location>
</feature>
<feature type="region of interest" description="Disordered" evidence="5">
    <location>
        <begin position="242"/>
        <end position="265"/>
    </location>
</feature>
<dbReference type="InterPro" id="IPR000719">
    <property type="entry name" value="Prot_kinase_dom"/>
</dbReference>
<feature type="region of interest" description="Disordered" evidence="5">
    <location>
        <begin position="312"/>
        <end position="337"/>
    </location>
</feature>
<evidence type="ECO:0000256" key="4">
    <source>
        <dbReference type="ARBA" id="ARBA00022840"/>
    </source>
</evidence>
<evidence type="ECO:0000256" key="2">
    <source>
        <dbReference type="ARBA" id="ARBA00022741"/>
    </source>
</evidence>
<evidence type="ECO:0000259" key="6">
    <source>
        <dbReference type="PROSITE" id="PS50011"/>
    </source>
</evidence>
<dbReference type="InterPro" id="IPR013229">
    <property type="entry name" value="PEGA"/>
</dbReference>
<feature type="domain" description="Protein kinase" evidence="6">
    <location>
        <begin position="1"/>
        <end position="236"/>
    </location>
</feature>
<dbReference type="SMART" id="SM00220">
    <property type="entry name" value="S_TKc"/>
    <property type="match status" value="1"/>
</dbReference>
<dbReference type="PANTHER" id="PTHR43289:SF6">
    <property type="entry name" value="SERINE_THREONINE-PROTEIN KINASE NEKL-3"/>
    <property type="match status" value="1"/>
</dbReference>
<dbReference type="InterPro" id="IPR011009">
    <property type="entry name" value="Kinase-like_dom_sf"/>
</dbReference>
<dbReference type="PANTHER" id="PTHR43289">
    <property type="entry name" value="MITOGEN-ACTIVATED PROTEIN KINASE KINASE KINASE 20-RELATED"/>
    <property type="match status" value="1"/>
</dbReference>
<dbReference type="PROSITE" id="PS50011">
    <property type="entry name" value="PROTEIN_KINASE_DOM"/>
    <property type="match status" value="1"/>
</dbReference>
<protein>
    <recommendedName>
        <fullName evidence="6">Protein kinase domain-containing protein</fullName>
    </recommendedName>
</protein>
<keyword evidence="1" id="KW-0808">Transferase</keyword>
<feature type="compositionally biased region" description="Polar residues" evidence="5">
    <location>
        <begin position="426"/>
        <end position="443"/>
    </location>
</feature>
<keyword evidence="3" id="KW-0418">Kinase</keyword>
<dbReference type="Pfam" id="PF08308">
    <property type="entry name" value="PEGA"/>
    <property type="match status" value="1"/>
</dbReference>
<dbReference type="Gene3D" id="3.30.200.20">
    <property type="entry name" value="Phosphorylase Kinase, domain 1"/>
    <property type="match status" value="1"/>
</dbReference>
<evidence type="ECO:0000256" key="5">
    <source>
        <dbReference type="SAM" id="MobiDB-lite"/>
    </source>
</evidence>
<keyword evidence="4" id="KW-0067">ATP-binding</keyword>